<dbReference type="GO" id="GO:0061512">
    <property type="term" value="P:protein localization to cilium"/>
    <property type="evidence" value="ECO:0007669"/>
    <property type="project" value="TreeGrafter"/>
</dbReference>
<dbReference type="EMBL" id="CADEBC010000556">
    <property type="protein sequence ID" value="CAB3252501.1"/>
    <property type="molecule type" value="Genomic_DNA"/>
</dbReference>
<dbReference type="PRINTS" id="PR01573">
    <property type="entry name" value="SUPERTUBBY"/>
</dbReference>
<dbReference type="OrthoDB" id="8775810at2759"/>
<dbReference type="FunFam" id="3.20.90.10:FF:000001">
    <property type="entry name" value="Tubby-like protein"/>
    <property type="match status" value="1"/>
</dbReference>
<feature type="region of interest" description="Disordered" evidence="7">
    <location>
        <begin position="1"/>
        <end position="52"/>
    </location>
</feature>
<dbReference type="GO" id="GO:0005929">
    <property type="term" value="C:cilium"/>
    <property type="evidence" value="ECO:0007669"/>
    <property type="project" value="TreeGrafter"/>
</dbReference>
<reference evidence="9 10" key="1">
    <citation type="submission" date="2020-04" db="EMBL/GenBank/DDBJ databases">
        <authorList>
            <person name="Wallbank WR R."/>
            <person name="Pardo Diaz C."/>
            <person name="Kozak K."/>
            <person name="Martin S."/>
            <person name="Jiggins C."/>
            <person name="Moest M."/>
            <person name="Warren A I."/>
            <person name="Byers J.R.P. K."/>
            <person name="Montejo-Kovacevich G."/>
            <person name="Yen C E."/>
        </authorList>
    </citation>
    <scope>NUCLEOTIDE SEQUENCE [LARGE SCALE GENOMIC DNA]</scope>
</reference>
<dbReference type="PROSITE" id="PS01201">
    <property type="entry name" value="TUB_2"/>
    <property type="match status" value="1"/>
</dbReference>
<gene>
    <name evidence="9" type="ORF">APLA_LOCUS13561</name>
</gene>
<dbReference type="SUPFAM" id="SSF54518">
    <property type="entry name" value="Tubby C-terminal domain-like"/>
    <property type="match status" value="1"/>
</dbReference>
<evidence type="ECO:0000256" key="4">
    <source>
        <dbReference type="ARBA" id="ARBA00022490"/>
    </source>
</evidence>
<feature type="domain" description="Tubby C-terminal" evidence="8">
    <location>
        <begin position="164"/>
        <end position="403"/>
    </location>
</feature>
<dbReference type="PROSITE" id="PS01200">
    <property type="entry name" value="TUB_1"/>
    <property type="match status" value="1"/>
</dbReference>
<dbReference type="InterPro" id="IPR000007">
    <property type="entry name" value="Tubby_C"/>
</dbReference>
<name>A0A8S1B3P8_ARCPL</name>
<sequence length="408" mass="45842">MASMRDQKIEQQRQLMEQKMKQKRQNSGMVQANDLRVGSAKRPISGSRSRELHGYDGPMQYLMSPVNPDQVIPLQTNRISTYDELGNQIEVLTVGDGDASGEEEEESVPVCSVGRDASTDDICADAAVAPLHTQSRKDMSPTQENENAEIEGSVEGAVEMFVVTPAKHGTLYKCRIARDRKGMDRGLYPTYFLHLEKDYGKKVFLLAGRKRKKSATSNYLISTDPTELTRTADSFAGKLRSNLLGTAFTVYDNGKAWRKHDHGHTRHELAAVVYDTNVLGFKGPRKMTVILPGMTPDRQRVTIAPQDDSETLLERWKSHTLDDIVVLHNKTPVWNDETQSYVLNFHGRVTQASVKNFQIVHDSEPDYVVMQFGRISEDVFTMDFRYPLCALQAFGIALSSFDSKLACE</sequence>
<dbReference type="GO" id="GO:0005634">
    <property type="term" value="C:nucleus"/>
    <property type="evidence" value="ECO:0007669"/>
    <property type="project" value="UniProtKB-SubCell"/>
</dbReference>
<evidence type="ECO:0000256" key="6">
    <source>
        <dbReference type="RuleBase" id="RU361125"/>
    </source>
</evidence>
<evidence type="ECO:0000256" key="1">
    <source>
        <dbReference type="ARBA" id="ARBA00004123"/>
    </source>
</evidence>
<dbReference type="Proteomes" id="UP000494106">
    <property type="component" value="Unassembled WGS sequence"/>
</dbReference>
<dbReference type="PANTHER" id="PTHR16517">
    <property type="entry name" value="TUBBY-RELATED"/>
    <property type="match status" value="1"/>
</dbReference>
<comment type="similarity">
    <text evidence="3 6">Belongs to the TUB family.</text>
</comment>
<dbReference type="InterPro" id="IPR018066">
    <property type="entry name" value="Tubby_C_CS"/>
</dbReference>
<dbReference type="GO" id="GO:0005737">
    <property type="term" value="C:cytoplasm"/>
    <property type="evidence" value="ECO:0007669"/>
    <property type="project" value="UniProtKB-SubCell"/>
</dbReference>
<evidence type="ECO:0000259" key="8">
    <source>
        <dbReference type="Pfam" id="PF01167"/>
    </source>
</evidence>
<organism evidence="9 10">
    <name type="scientific">Arctia plantaginis</name>
    <name type="common">Wood tiger moth</name>
    <name type="synonym">Phalaena plantaginis</name>
    <dbReference type="NCBI Taxonomy" id="874455"/>
    <lineage>
        <taxon>Eukaryota</taxon>
        <taxon>Metazoa</taxon>
        <taxon>Ecdysozoa</taxon>
        <taxon>Arthropoda</taxon>
        <taxon>Hexapoda</taxon>
        <taxon>Insecta</taxon>
        <taxon>Pterygota</taxon>
        <taxon>Neoptera</taxon>
        <taxon>Endopterygota</taxon>
        <taxon>Lepidoptera</taxon>
        <taxon>Glossata</taxon>
        <taxon>Ditrysia</taxon>
        <taxon>Noctuoidea</taxon>
        <taxon>Erebidae</taxon>
        <taxon>Arctiinae</taxon>
        <taxon>Arctia</taxon>
    </lineage>
</organism>
<comment type="subcellular location">
    <subcellularLocation>
        <location evidence="2">Cytoplasm</location>
    </subcellularLocation>
    <subcellularLocation>
        <location evidence="1">Nucleus</location>
    </subcellularLocation>
</comment>
<proteinExistence type="inferred from homology"/>
<evidence type="ECO:0000313" key="10">
    <source>
        <dbReference type="Proteomes" id="UP000494106"/>
    </source>
</evidence>
<evidence type="ECO:0000256" key="2">
    <source>
        <dbReference type="ARBA" id="ARBA00004496"/>
    </source>
</evidence>
<dbReference type="InterPro" id="IPR025659">
    <property type="entry name" value="Tubby-like_C"/>
</dbReference>
<accession>A0A8S1B3P8</accession>
<dbReference type="AlphaFoldDB" id="A0A8S1B3P8"/>
<dbReference type="PANTHER" id="PTHR16517:SF7">
    <property type="entry name" value="PROTEIN KING TUBBY"/>
    <property type="match status" value="1"/>
</dbReference>
<evidence type="ECO:0000313" key="9">
    <source>
        <dbReference type="EMBL" id="CAB3252501.1"/>
    </source>
</evidence>
<dbReference type="Pfam" id="PF01167">
    <property type="entry name" value="Tub"/>
    <property type="match status" value="1"/>
</dbReference>
<dbReference type="Gene3D" id="3.20.90.10">
    <property type="entry name" value="Tubby Protein, Chain A"/>
    <property type="match status" value="1"/>
</dbReference>
<keyword evidence="10" id="KW-1185">Reference proteome</keyword>
<evidence type="ECO:0000256" key="7">
    <source>
        <dbReference type="SAM" id="MobiDB-lite"/>
    </source>
</evidence>
<feature type="compositionally biased region" description="Basic and acidic residues" evidence="7">
    <location>
        <begin position="1"/>
        <end position="20"/>
    </location>
</feature>
<keyword evidence="4" id="KW-0963">Cytoplasm</keyword>
<keyword evidence="5" id="KW-0539">Nucleus</keyword>
<evidence type="ECO:0000256" key="5">
    <source>
        <dbReference type="ARBA" id="ARBA00023242"/>
    </source>
</evidence>
<comment type="caution">
    <text evidence="9">The sequence shown here is derived from an EMBL/GenBank/DDBJ whole genome shotgun (WGS) entry which is preliminary data.</text>
</comment>
<protein>
    <recommendedName>
        <fullName evidence="6">Tubby-like protein</fullName>
    </recommendedName>
</protein>
<evidence type="ECO:0000256" key="3">
    <source>
        <dbReference type="ARBA" id="ARBA00007129"/>
    </source>
</evidence>